<keyword evidence="3" id="KW-1185">Reference proteome</keyword>
<accession>O66649</accession>
<organism evidence="2 3">
    <name type="scientific">Aquifex aeolicus (strain VF5)</name>
    <dbReference type="NCBI Taxonomy" id="224324"/>
    <lineage>
        <taxon>Bacteria</taxon>
        <taxon>Pseudomonadati</taxon>
        <taxon>Aquificota</taxon>
        <taxon>Aquificia</taxon>
        <taxon>Aquificales</taxon>
        <taxon>Aquificaceae</taxon>
        <taxon>Aquifex</taxon>
    </lineage>
</organism>
<dbReference type="Pfam" id="PF19931">
    <property type="entry name" value="DUF6394"/>
    <property type="match status" value="1"/>
</dbReference>
<keyword evidence="1" id="KW-0812">Transmembrane</keyword>
<dbReference type="InParanoid" id="O66649"/>
<dbReference type="AlphaFoldDB" id="O66649"/>
<keyword evidence="1" id="KW-1133">Transmembrane helix</keyword>
<dbReference type="HOGENOM" id="CLU_140289_1_0_0"/>
<dbReference type="OrthoDB" id="5344050at2"/>
<feature type="transmembrane region" description="Helical" evidence="1">
    <location>
        <begin position="56"/>
        <end position="76"/>
    </location>
</feature>
<feature type="transmembrane region" description="Helical" evidence="1">
    <location>
        <begin position="7"/>
        <end position="25"/>
    </location>
</feature>
<reference evidence="2 3" key="1">
    <citation type="journal article" date="1998" name="Nature">
        <title>The complete genome of the hyperthermophilic bacterium Aquifex aeolicus.</title>
        <authorList>
            <person name="Deckert G."/>
            <person name="Warren P.V."/>
            <person name="Gaasterland T."/>
            <person name="Young W.G."/>
            <person name="Lenox A.L."/>
            <person name="Graham D.E."/>
            <person name="Overbeek R."/>
            <person name="Snead M.A."/>
            <person name="Keller M."/>
            <person name="Aujay M."/>
            <person name="Huber R."/>
            <person name="Feldman R.A."/>
            <person name="Short J.M."/>
            <person name="Olson G.J."/>
            <person name="Swanson R.V."/>
        </authorList>
    </citation>
    <scope>NUCLEOTIDE SEQUENCE [LARGE SCALE GENOMIC DNA]</scope>
    <source>
        <strain evidence="2 3">VF5</strain>
    </source>
</reference>
<protein>
    <submittedName>
        <fullName evidence="2">Uncharacterized protein</fullName>
    </submittedName>
</protein>
<gene>
    <name evidence="2" type="ordered locus">aq_302</name>
</gene>
<dbReference type="EMBL" id="AE000657">
    <property type="protein sequence ID" value="AAC06615.1"/>
    <property type="molecule type" value="Genomic_DNA"/>
</dbReference>
<dbReference type="Proteomes" id="UP000000798">
    <property type="component" value="Chromosome"/>
</dbReference>
<dbReference type="STRING" id="224324.aq_302"/>
<evidence type="ECO:0000313" key="3">
    <source>
        <dbReference type="Proteomes" id="UP000000798"/>
    </source>
</evidence>
<feature type="transmembrane region" description="Helical" evidence="1">
    <location>
        <begin position="82"/>
        <end position="110"/>
    </location>
</feature>
<dbReference type="eggNOG" id="ENOG503185S">
    <property type="taxonomic scope" value="Bacteria"/>
</dbReference>
<dbReference type="KEGG" id="aae:aq_302"/>
<dbReference type="EnsemblBacteria" id="AAC06615">
    <property type="protein sequence ID" value="AAC06615"/>
    <property type="gene ID" value="aq_302"/>
</dbReference>
<sequence length="114" mass="12341">MRLRKILTHFFILMALTTNISFVLSPNPYELAITISANLFATILKMGEGRILSNELMASSLVADLHLIPAGFVYFLGSVEEAVGLAMGALAANIVSIILGIIETILATFVEEEE</sequence>
<name>O66649_AQUAE</name>
<dbReference type="RefSeq" id="WP_010880147.1">
    <property type="nucleotide sequence ID" value="NC_000918.1"/>
</dbReference>
<evidence type="ECO:0000256" key="1">
    <source>
        <dbReference type="SAM" id="Phobius"/>
    </source>
</evidence>
<dbReference type="PIR" id="E70327">
    <property type="entry name" value="E70327"/>
</dbReference>
<dbReference type="InterPro" id="IPR045655">
    <property type="entry name" value="DUF6394"/>
</dbReference>
<proteinExistence type="predicted"/>
<keyword evidence="1" id="KW-0472">Membrane</keyword>
<evidence type="ECO:0000313" key="2">
    <source>
        <dbReference type="EMBL" id="AAC06615.1"/>
    </source>
</evidence>